<name>A0A7G7G9C6_9BACT</name>
<protein>
    <submittedName>
        <fullName evidence="1">Uncharacterized protein</fullName>
    </submittedName>
</protein>
<dbReference type="KEGG" id="aswu:HUW51_13905"/>
<reference evidence="1 2" key="1">
    <citation type="journal article" date="2018" name="Int. J. Syst. Evol. Microbiol.">
        <title>Adhaeribacter swui sp. nov., isolated from wet mud.</title>
        <authorList>
            <person name="Kim D.U."/>
            <person name="Kim K.W."/>
            <person name="Kang M.S."/>
            <person name="Kim J.Y."/>
            <person name="Jang J.H."/>
            <person name="Kim M.K."/>
        </authorList>
    </citation>
    <scope>NUCLEOTIDE SEQUENCE [LARGE SCALE GENOMIC DNA]</scope>
    <source>
        <strain evidence="1 2">KCTC 52873</strain>
    </source>
</reference>
<evidence type="ECO:0000313" key="2">
    <source>
        <dbReference type="Proteomes" id="UP000515237"/>
    </source>
</evidence>
<evidence type="ECO:0000313" key="1">
    <source>
        <dbReference type="EMBL" id="QNF33760.1"/>
    </source>
</evidence>
<dbReference type="AlphaFoldDB" id="A0A7G7G9C6"/>
<keyword evidence="2" id="KW-1185">Reference proteome</keyword>
<sequence>MNATFTTNIAETTSLTAAHSFKAVVLVNPEESLVQVSWSEAPAPHEVAACADYVASIISQYNLNQLLHDVRQVDYAAIDLQRCLTHEFCPKVMQAGITKLVHLANYTLPELFIIDQITDIVKQKYVKNPNTHFEICTTPEGAAAWFKNNIYSQKEKAAKAPETVKLQAPQAAVLNTVSPLQTLVKSYKEKANLLYKMAFKSKNLYPNI</sequence>
<dbReference type="EMBL" id="CP055156">
    <property type="protein sequence ID" value="QNF33760.1"/>
    <property type="molecule type" value="Genomic_DNA"/>
</dbReference>
<dbReference type="Proteomes" id="UP000515237">
    <property type="component" value="Chromosome"/>
</dbReference>
<organism evidence="1 2">
    <name type="scientific">Adhaeribacter swui</name>
    <dbReference type="NCBI Taxonomy" id="2086471"/>
    <lineage>
        <taxon>Bacteria</taxon>
        <taxon>Pseudomonadati</taxon>
        <taxon>Bacteroidota</taxon>
        <taxon>Cytophagia</taxon>
        <taxon>Cytophagales</taxon>
        <taxon>Hymenobacteraceae</taxon>
        <taxon>Adhaeribacter</taxon>
    </lineage>
</organism>
<dbReference type="RefSeq" id="WP_185270243.1">
    <property type="nucleotide sequence ID" value="NZ_CP055156.1"/>
</dbReference>
<proteinExistence type="predicted"/>
<gene>
    <name evidence="1" type="ORF">HUW51_13905</name>
</gene>
<accession>A0A7G7G9C6</accession>